<feature type="compositionally biased region" description="Basic and acidic residues" evidence="1">
    <location>
        <begin position="66"/>
        <end position="76"/>
    </location>
</feature>
<name>A0A9X0C2S2_9EURO</name>
<reference evidence="2" key="1">
    <citation type="submission" date="2022-12" db="EMBL/GenBank/DDBJ databases">
        <authorList>
            <person name="Petersen C."/>
        </authorList>
    </citation>
    <scope>NUCLEOTIDE SEQUENCE</scope>
    <source>
        <strain evidence="2">IBT 30728</strain>
    </source>
</reference>
<keyword evidence="3" id="KW-1185">Reference proteome</keyword>
<organism evidence="2 3">
    <name type="scientific">Penicillium diatomitis</name>
    <dbReference type="NCBI Taxonomy" id="2819901"/>
    <lineage>
        <taxon>Eukaryota</taxon>
        <taxon>Fungi</taxon>
        <taxon>Dikarya</taxon>
        <taxon>Ascomycota</taxon>
        <taxon>Pezizomycotina</taxon>
        <taxon>Eurotiomycetes</taxon>
        <taxon>Eurotiomycetidae</taxon>
        <taxon>Eurotiales</taxon>
        <taxon>Aspergillaceae</taxon>
        <taxon>Penicillium</taxon>
    </lineage>
</organism>
<comment type="caution">
    <text evidence="2">The sequence shown here is derived from an EMBL/GenBank/DDBJ whole genome shotgun (WGS) entry which is preliminary data.</text>
</comment>
<reference evidence="2" key="2">
    <citation type="journal article" date="2023" name="IMA Fungus">
        <title>Comparative genomic study of the Penicillium genus elucidates a diverse pangenome and 15 lateral gene transfer events.</title>
        <authorList>
            <person name="Petersen C."/>
            <person name="Sorensen T."/>
            <person name="Nielsen M.R."/>
            <person name="Sondergaard T.E."/>
            <person name="Sorensen J.L."/>
            <person name="Fitzpatrick D.A."/>
            <person name="Frisvad J.C."/>
            <person name="Nielsen K.L."/>
        </authorList>
    </citation>
    <scope>NUCLEOTIDE SEQUENCE</scope>
    <source>
        <strain evidence="2">IBT 30728</strain>
    </source>
</reference>
<protein>
    <submittedName>
        <fullName evidence="2">Uncharacterized protein</fullName>
    </submittedName>
</protein>
<evidence type="ECO:0000313" key="2">
    <source>
        <dbReference type="EMBL" id="KAJ5495907.1"/>
    </source>
</evidence>
<feature type="compositionally biased region" description="Basic and acidic residues" evidence="1">
    <location>
        <begin position="143"/>
        <end position="157"/>
    </location>
</feature>
<dbReference type="EMBL" id="JAPWDQ010000001">
    <property type="protein sequence ID" value="KAJ5495907.1"/>
    <property type="molecule type" value="Genomic_DNA"/>
</dbReference>
<dbReference type="GeneID" id="81620876"/>
<dbReference type="PANTHER" id="PTHR42090">
    <property type="match status" value="1"/>
</dbReference>
<dbReference type="Proteomes" id="UP001148312">
    <property type="component" value="Unassembled WGS sequence"/>
</dbReference>
<sequence>MMRKSLILSARHGIRPIQSVHSAIWVPRPAANCRTFIVAPRLLKDSRDFDREKLDPQNTEATNTATHDEIAKHDTAFDPSTTKPESELEATEQESRTKGEKGTLNMSAANKEASKWRGAQEGGPSRNAGRDASSQRGHPSKGSKIDVKEDGTHVSRH</sequence>
<gene>
    <name evidence="2" type="ORF">N7539_001023</name>
</gene>
<evidence type="ECO:0000313" key="3">
    <source>
        <dbReference type="Proteomes" id="UP001148312"/>
    </source>
</evidence>
<evidence type="ECO:0000256" key="1">
    <source>
        <dbReference type="SAM" id="MobiDB-lite"/>
    </source>
</evidence>
<feature type="region of interest" description="Disordered" evidence="1">
    <location>
        <begin position="49"/>
        <end position="157"/>
    </location>
</feature>
<proteinExistence type="predicted"/>
<feature type="compositionally biased region" description="Polar residues" evidence="1">
    <location>
        <begin position="56"/>
        <end position="65"/>
    </location>
</feature>
<dbReference type="RefSeq" id="XP_056794920.1">
    <property type="nucleotide sequence ID" value="XM_056930627.1"/>
</dbReference>
<dbReference type="PANTHER" id="PTHR42090:SF1">
    <property type="match status" value="1"/>
</dbReference>
<dbReference type="AlphaFoldDB" id="A0A9X0C2S2"/>
<accession>A0A9X0C2S2</accession>